<keyword evidence="1" id="KW-0472">Membrane</keyword>
<gene>
    <name evidence="2" type="ORF">NTEN_LOCUS1079</name>
</gene>
<dbReference type="Proteomes" id="UP000479000">
    <property type="component" value="Unassembled WGS sequence"/>
</dbReference>
<keyword evidence="3" id="KW-1185">Reference proteome</keyword>
<organism evidence="2 3">
    <name type="scientific">Nesidiocoris tenuis</name>
    <dbReference type="NCBI Taxonomy" id="355587"/>
    <lineage>
        <taxon>Eukaryota</taxon>
        <taxon>Metazoa</taxon>
        <taxon>Ecdysozoa</taxon>
        <taxon>Arthropoda</taxon>
        <taxon>Hexapoda</taxon>
        <taxon>Insecta</taxon>
        <taxon>Pterygota</taxon>
        <taxon>Neoptera</taxon>
        <taxon>Paraneoptera</taxon>
        <taxon>Hemiptera</taxon>
        <taxon>Heteroptera</taxon>
        <taxon>Panheteroptera</taxon>
        <taxon>Cimicomorpha</taxon>
        <taxon>Miridae</taxon>
        <taxon>Dicyphina</taxon>
        <taxon>Nesidiocoris</taxon>
    </lineage>
</organism>
<sequence length="278" mass="30864">MPGPVFFLKMAPSVWEVGNTLLNNGPARTVNQGPSLVTATNDRNICQWRRAEKELNSEAVIISSESPHGLQLSNQKADIHHSRGKGWKTVPVCGHRARRGGKVLPLGEQATMKLAILGCLSHCYFCAEMGFIQPDLYHYVPGCIMNVETDLSLLLDCELNKTDIMKKVYDRWSPYWGEFEPNGTTANRIVVLINGLEAELNILDTGLRGSLCSQLEGEDHSKVCQGYTKMSNIRKIKPTPIKKNPGQRSSGRILTILAPLHLSIVIVLIIIIDKNYCT</sequence>
<protein>
    <submittedName>
        <fullName evidence="2">Uncharacterized protein</fullName>
    </submittedName>
</protein>
<evidence type="ECO:0000313" key="3">
    <source>
        <dbReference type="Proteomes" id="UP000479000"/>
    </source>
</evidence>
<name>A0A6H5FYG6_9HEMI</name>
<keyword evidence="1" id="KW-0812">Transmembrane</keyword>
<accession>A0A6H5FYG6</accession>
<reference evidence="2 3" key="1">
    <citation type="submission" date="2020-02" db="EMBL/GenBank/DDBJ databases">
        <authorList>
            <person name="Ferguson B K."/>
        </authorList>
    </citation>
    <scope>NUCLEOTIDE SEQUENCE [LARGE SCALE GENOMIC DNA]</scope>
</reference>
<evidence type="ECO:0000256" key="1">
    <source>
        <dbReference type="SAM" id="Phobius"/>
    </source>
</evidence>
<proteinExistence type="predicted"/>
<evidence type="ECO:0000313" key="2">
    <source>
        <dbReference type="EMBL" id="CAA9994263.1"/>
    </source>
</evidence>
<dbReference type="EMBL" id="CADCXU010001860">
    <property type="protein sequence ID" value="CAA9994263.1"/>
    <property type="molecule type" value="Genomic_DNA"/>
</dbReference>
<feature type="transmembrane region" description="Helical" evidence="1">
    <location>
        <begin position="253"/>
        <end position="272"/>
    </location>
</feature>
<keyword evidence="1" id="KW-1133">Transmembrane helix</keyword>
<dbReference type="AlphaFoldDB" id="A0A6H5FYG6"/>